<name>C5DJ42_LACTC</name>
<dbReference type="SMART" id="SM01313">
    <property type="entry name" value="Sec3-PIP2_bind"/>
    <property type="match status" value="1"/>
</dbReference>
<dbReference type="GO" id="GO:0005546">
    <property type="term" value="F:phosphatidylinositol-4,5-bisphosphate binding"/>
    <property type="evidence" value="ECO:0007669"/>
    <property type="project" value="TreeGrafter"/>
</dbReference>
<reference evidence="7 8" key="1">
    <citation type="journal article" date="2009" name="Genome Res.">
        <title>Comparative genomics of protoploid Saccharomycetaceae.</title>
        <authorList>
            <consortium name="The Genolevures Consortium"/>
            <person name="Souciet J.-L."/>
            <person name="Dujon B."/>
            <person name="Gaillardin C."/>
            <person name="Johnston M."/>
            <person name="Baret P.V."/>
            <person name="Cliften P."/>
            <person name="Sherman D.J."/>
            <person name="Weissenbach J."/>
            <person name="Westhof E."/>
            <person name="Wincker P."/>
            <person name="Jubin C."/>
            <person name="Poulain J."/>
            <person name="Barbe V."/>
            <person name="Segurens B."/>
            <person name="Artiguenave F."/>
            <person name="Anthouard V."/>
            <person name="Vacherie B."/>
            <person name="Val M.-E."/>
            <person name="Fulton R.S."/>
            <person name="Minx P."/>
            <person name="Wilson R."/>
            <person name="Durrens P."/>
            <person name="Jean G."/>
            <person name="Marck C."/>
            <person name="Martin T."/>
            <person name="Nikolski M."/>
            <person name="Rolland T."/>
            <person name="Seret M.-L."/>
            <person name="Casaregola S."/>
            <person name="Despons L."/>
            <person name="Fairhead C."/>
            <person name="Fischer G."/>
            <person name="Lafontaine I."/>
            <person name="Leh V."/>
            <person name="Lemaire M."/>
            <person name="de Montigny J."/>
            <person name="Neuveglise C."/>
            <person name="Thierry A."/>
            <person name="Blanc-Lenfle I."/>
            <person name="Bleykasten C."/>
            <person name="Diffels J."/>
            <person name="Fritsch E."/>
            <person name="Frangeul L."/>
            <person name="Goeffon A."/>
            <person name="Jauniaux N."/>
            <person name="Kachouri-Lafond R."/>
            <person name="Payen C."/>
            <person name="Potier S."/>
            <person name="Pribylova L."/>
            <person name="Ozanne C."/>
            <person name="Richard G.-F."/>
            <person name="Sacerdot C."/>
            <person name="Straub M.-L."/>
            <person name="Talla E."/>
        </authorList>
    </citation>
    <scope>NUCLEOTIDE SEQUENCE [LARGE SCALE GENOMIC DNA]</scope>
    <source>
        <strain evidence="8">ATCC 56472 / CBS 6340 / NRRL Y-8284</strain>
    </source>
</reference>
<dbReference type="GO" id="GO:0000145">
    <property type="term" value="C:exocyst"/>
    <property type="evidence" value="ECO:0007669"/>
    <property type="project" value="InterPro"/>
</dbReference>
<sequence length="1289" mass="143983">MLGKSSPFKKFGHSRGGSTEEQHSRLLHRRTASAGSQQPPVSGHTRNASRSSNTSVNSNFLAEQYERDRRAILNSCFGPEEATGHAQAKTYITHVRIIEDSRFPSSKPPRGSSLANKKKRVLLVSSLTDGGGMQLHKARENNNGSFQIGRTWALKELSCIEADTDQSEGFLLTMGKRYYWETNSAKERTVFIRTLVKVFMEDTGGHVPRLVNWDLSMFYLDESSYHKALIPSASAQAQSTKSATQNSRVVSGQSLNPAAPIKPVKLPPISTSRAPADRQQNQNLSSIGNASPEPQKKDTASKKSDQVPLTPHASSTSNARHSKPLEKSPYSPSKRTVQDLATSEADSPLKHSSEVGSTSVQHVRSNEELRSQTSDASNFLSELNSVLTAPTLDLESAKVSTASHSTQEKNVAASGVAGSSSELSQSLRSTATAAPVHAAASIQNEELRRDGSSDNSFEQNERVMVEGSSQIKKAQPVMSDESDLNDLRDEDFTELYQSASSHEDKGYQDSKRENEETHDLSFEKGDEARYSQNFDSEKSTSHAYHEVTTIREEPPAISSYNENATEPTEMRKVRTDAENQAIMDILDDINWSIDDDSSELLYKLNNKLAETEYNLNRELSSLSRYSANFSSCQDQVFRKCEQLDPTLSFFVMELSTVSRDIEYVENQSNGLQVESANKKLLWKELSDVLSSVSVDESTLNKLIALPLTERNLAMVEGLLRSLHTALKAIRGDEDEERLNLGTMRALKERRQAYDKVTGMFMKRVADETDKKFRNLHHEGLSNEQLANAFSRLLMFSSLVLFCKDTSLETYSNIIEASVHEMEDLLEKRFNPLSESLKLHIRANLQASFFVGKPSDREAAARFENNETTKQFLPQEPTNSGKVDELVSSLLVLENLCITYQNFVGAFFHIGDSIGFEEYTSASPDPNDRIQPLASILPVESDRQSAALKTHLVTRVFQSVFNNFFDDILLTIGSQGSLLLTLCVFMENEAARLKASNQEFLLSTLEKLFGKFAQEWQEYVDSQAGAAERAVFEKGSKSVSPYALGFGIFVGLMEDEMHYLAKLLKSSPERFTESRKLLNASYAQLGNSLVKFLRKGLDGSAQNGMISSTRSSGSNAECVSLLFNSNWLIEVLPTFGNEAFVDCFQGVKEIFDTEKERYAESLLRTTMSHLYSFVEGAYALTDTSKIRSVNPSQWAAYSQQNLSKILERYTSQEITTLIDKLFDYVSRDFQRNGDSFITGRLCDKLWSCIQGQTVSLYLKLYTLIDKHYKGTSVRFTKNEIITAFNKYKAT</sequence>
<dbReference type="PANTHER" id="PTHR16092">
    <property type="entry name" value="SEC3/SYNTAXIN-RELATED"/>
    <property type="match status" value="1"/>
</dbReference>
<evidence type="ECO:0000256" key="5">
    <source>
        <dbReference type="SAM" id="MobiDB-lite"/>
    </source>
</evidence>
<evidence type="ECO:0000313" key="7">
    <source>
        <dbReference type="EMBL" id="CAR24331.1"/>
    </source>
</evidence>
<dbReference type="GeneID" id="8292992"/>
<keyword evidence="8" id="KW-1185">Reference proteome</keyword>
<dbReference type="Proteomes" id="UP000002036">
    <property type="component" value="Chromosome F"/>
</dbReference>
<evidence type="ECO:0000256" key="1">
    <source>
        <dbReference type="ARBA" id="ARBA00006518"/>
    </source>
</evidence>
<keyword evidence="3" id="KW-0268">Exocytosis</keyword>
<dbReference type="PANTHER" id="PTHR16092:SF14">
    <property type="entry name" value="EXOCYST COMPLEX COMPONENT 1 ISOFORM X1"/>
    <property type="match status" value="1"/>
</dbReference>
<feature type="compositionally biased region" description="Low complexity" evidence="5">
    <location>
        <begin position="236"/>
        <end position="245"/>
    </location>
</feature>
<feature type="region of interest" description="Disordered" evidence="5">
    <location>
        <begin position="399"/>
        <end position="485"/>
    </location>
</feature>
<feature type="region of interest" description="Disordered" evidence="5">
    <location>
        <begin position="1"/>
        <end position="60"/>
    </location>
</feature>
<dbReference type="CDD" id="cd13315">
    <property type="entry name" value="PH_Sec3"/>
    <property type="match status" value="1"/>
</dbReference>
<dbReference type="InParanoid" id="C5DJ42"/>
<organism evidence="7 8">
    <name type="scientific">Lachancea thermotolerans (strain ATCC 56472 / CBS 6340 / NRRL Y-8284)</name>
    <name type="common">Yeast</name>
    <name type="synonym">Kluyveromyces thermotolerans</name>
    <dbReference type="NCBI Taxonomy" id="559295"/>
    <lineage>
        <taxon>Eukaryota</taxon>
        <taxon>Fungi</taxon>
        <taxon>Dikarya</taxon>
        <taxon>Ascomycota</taxon>
        <taxon>Saccharomycotina</taxon>
        <taxon>Saccharomycetes</taxon>
        <taxon>Saccharomycetales</taxon>
        <taxon>Saccharomycetaceae</taxon>
        <taxon>Lachancea</taxon>
    </lineage>
</organism>
<dbReference type="OrthoDB" id="27109at2759"/>
<dbReference type="GO" id="GO:0006893">
    <property type="term" value="P:Golgi to plasma membrane transport"/>
    <property type="evidence" value="ECO:0007669"/>
    <property type="project" value="TreeGrafter"/>
</dbReference>
<dbReference type="GO" id="GO:0005886">
    <property type="term" value="C:plasma membrane"/>
    <property type="evidence" value="ECO:0007669"/>
    <property type="project" value="TreeGrafter"/>
</dbReference>
<evidence type="ECO:0000259" key="6">
    <source>
        <dbReference type="SMART" id="SM01313"/>
    </source>
</evidence>
<feature type="region of interest" description="Disordered" evidence="5">
    <location>
        <begin position="236"/>
        <end position="375"/>
    </location>
</feature>
<dbReference type="HOGENOM" id="CLU_002075_1_0_1"/>
<dbReference type="FunCoup" id="C5DJ42">
    <property type="interactions" value="77"/>
</dbReference>
<dbReference type="STRING" id="559295.C5DJ42"/>
<dbReference type="Pfam" id="PF15277">
    <property type="entry name" value="Sec3-PIP2_bind"/>
    <property type="match status" value="1"/>
</dbReference>
<keyword evidence="2" id="KW-0813">Transport</keyword>
<feature type="compositionally biased region" description="Polar residues" evidence="5">
    <location>
        <begin position="399"/>
        <end position="409"/>
    </location>
</feature>
<dbReference type="OMA" id="SFMRVFP"/>
<dbReference type="InterPro" id="IPR048628">
    <property type="entry name" value="Sec3_C"/>
</dbReference>
<dbReference type="Pfam" id="PF09763">
    <property type="entry name" value="Sec3_CC"/>
    <property type="match status" value="1"/>
</dbReference>
<feature type="compositionally biased region" description="Basic and acidic residues" evidence="5">
    <location>
        <begin position="501"/>
        <end position="542"/>
    </location>
</feature>
<evidence type="ECO:0000313" key="8">
    <source>
        <dbReference type="Proteomes" id="UP000002036"/>
    </source>
</evidence>
<dbReference type="eggNOG" id="ENOG502QSCI">
    <property type="taxonomic scope" value="Eukaryota"/>
</dbReference>
<dbReference type="InterPro" id="IPR019160">
    <property type="entry name" value="Sec3_CC"/>
</dbReference>
<keyword evidence="4" id="KW-0175">Coiled coil</keyword>
<evidence type="ECO:0000256" key="3">
    <source>
        <dbReference type="ARBA" id="ARBA00022483"/>
    </source>
</evidence>
<feature type="compositionally biased region" description="Polar residues" evidence="5">
    <location>
        <begin position="246"/>
        <end position="256"/>
    </location>
</feature>
<feature type="compositionally biased region" description="Polar residues" evidence="5">
    <location>
        <begin position="354"/>
        <end position="363"/>
    </location>
</feature>
<feature type="domain" description="Exocyst complex component Sec3 PIP2-binding N-terminal" evidence="6">
    <location>
        <begin position="115"/>
        <end position="202"/>
    </location>
</feature>
<gene>
    <name evidence="7" type="ordered locus">KLTH0F13332g</name>
</gene>
<protein>
    <submittedName>
        <fullName evidence="7">KLTH0F13332p</fullName>
    </submittedName>
</protein>
<dbReference type="RefSeq" id="XP_002554768.1">
    <property type="nucleotide sequence ID" value="XM_002554722.1"/>
</dbReference>
<dbReference type="GO" id="GO:0006887">
    <property type="term" value="P:exocytosis"/>
    <property type="evidence" value="ECO:0007669"/>
    <property type="project" value="UniProtKB-KW"/>
</dbReference>
<feature type="compositionally biased region" description="Polar residues" evidence="5">
    <location>
        <begin position="330"/>
        <end position="345"/>
    </location>
</feature>
<evidence type="ECO:0000256" key="2">
    <source>
        <dbReference type="ARBA" id="ARBA00022448"/>
    </source>
</evidence>
<dbReference type="InterPro" id="IPR028258">
    <property type="entry name" value="Sec3-PIP2_bind"/>
</dbReference>
<feature type="compositionally biased region" description="Low complexity" evidence="5">
    <location>
        <begin position="411"/>
        <end position="440"/>
    </location>
</feature>
<dbReference type="EMBL" id="CU928170">
    <property type="protein sequence ID" value="CAR24331.1"/>
    <property type="molecule type" value="Genomic_DNA"/>
</dbReference>
<feature type="compositionally biased region" description="Polar residues" evidence="5">
    <location>
        <begin position="33"/>
        <end position="60"/>
    </location>
</feature>
<feature type="compositionally biased region" description="Basic and acidic residues" evidence="5">
    <location>
        <begin position="294"/>
        <end position="305"/>
    </location>
</feature>
<evidence type="ECO:0000256" key="4">
    <source>
        <dbReference type="ARBA" id="ARBA00023054"/>
    </source>
</evidence>
<dbReference type="Gene3D" id="2.30.29.90">
    <property type="match status" value="1"/>
</dbReference>
<dbReference type="KEGG" id="lth:KLTH0F13332g"/>
<dbReference type="Pfam" id="PF20654">
    <property type="entry name" value="Sec3_C-term"/>
    <property type="match status" value="1"/>
</dbReference>
<proteinExistence type="inferred from homology"/>
<accession>C5DJ42</accession>
<feature type="compositionally biased region" description="Polar residues" evidence="5">
    <location>
        <begin position="269"/>
        <end position="289"/>
    </location>
</feature>
<feature type="region of interest" description="Disordered" evidence="5">
    <location>
        <begin position="498"/>
        <end position="542"/>
    </location>
</feature>
<comment type="similarity">
    <text evidence="1">Belongs to the SEC3 family.</text>
</comment>